<dbReference type="GeneID" id="80871268"/>
<dbReference type="Proteomes" id="UP001140511">
    <property type="component" value="Unassembled WGS sequence"/>
</dbReference>
<gene>
    <name evidence="1" type="ORF">T069G_09370</name>
</gene>
<organism evidence="1 2">
    <name type="scientific">Trichoderma breve</name>
    <dbReference type="NCBI Taxonomy" id="2034170"/>
    <lineage>
        <taxon>Eukaryota</taxon>
        <taxon>Fungi</taxon>
        <taxon>Dikarya</taxon>
        <taxon>Ascomycota</taxon>
        <taxon>Pezizomycotina</taxon>
        <taxon>Sordariomycetes</taxon>
        <taxon>Hypocreomycetidae</taxon>
        <taxon>Hypocreales</taxon>
        <taxon>Hypocreaceae</taxon>
        <taxon>Trichoderma</taxon>
    </lineage>
</organism>
<accession>A0A9W9B4E6</accession>
<dbReference type="EMBL" id="JAOPEN010000006">
    <property type="protein sequence ID" value="KAJ4856002.1"/>
    <property type="molecule type" value="Genomic_DNA"/>
</dbReference>
<reference evidence="1" key="1">
    <citation type="submission" date="2022-09" db="EMBL/GenBank/DDBJ databases">
        <title>Chromosome-level assembly of Trichoderma breve T069, a fungus used in development of biopesticide product.</title>
        <authorList>
            <person name="Lin R."/>
            <person name="Liu T."/>
        </authorList>
    </citation>
    <scope>NUCLEOTIDE SEQUENCE</scope>
    <source>
        <strain evidence="1">T069</strain>
    </source>
</reference>
<dbReference type="RefSeq" id="XP_056025058.1">
    <property type="nucleotide sequence ID" value="XM_056176580.1"/>
</dbReference>
<evidence type="ECO:0000313" key="1">
    <source>
        <dbReference type="EMBL" id="KAJ4856002.1"/>
    </source>
</evidence>
<protein>
    <submittedName>
        <fullName evidence="1">Uncharacterized protein</fullName>
    </submittedName>
</protein>
<keyword evidence="2" id="KW-1185">Reference proteome</keyword>
<evidence type="ECO:0000313" key="2">
    <source>
        <dbReference type="Proteomes" id="UP001140511"/>
    </source>
</evidence>
<proteinExistence type="predicted"/>
<sequence>MGSEASLTGDASAKDDYTTDVYHFDKLEEITFTPTKEYVTQSMNEPAVKDFVEGGGWDLVYMITGLKIVRGPEVSWQKSKNWVIKDPFKWEKLDDFIYGIRVKRLYFNRGVLSARPGAVVGEYYHHGARWADIDFDYAEENLKEVVAEDISQGDEEMEGKGQVIDREEIWVTPI</sequence>
<comment type="caution">
    <text evidence="1">The sequence shown here is derived from an EMBL/GenBank/DDBJ whole genome shotgun (WGS) entry which is preliminary data.</text>
</comment>
<dbReference type="AlphaFoldDB" id="A0A9W9B4E6"/>
<name>A0A9W9B4E6_9HYPO</name>